<dbReference type="EMBL" id="CP013243">
    <property type="protein sequence ID" value="APH16690.1"/>
    <property type="molecule type" value="Genomic_DNA"/>
</dbReference>
<name>A0A1L3NKP8_CLOSG</name>
<organism evidence="1 2">
    <name type="scientific">Clostridium sporogenes</name>
    <dbReference type="NCBI Taxonomy" id="1509"/>
    <lineage>
        <taxon>Bacteria</taxon>
        <taxon>Bacillati</taxon>
        <taxon>Bacillota</taxon>
        <taxon>Clostridia</taxon>
        <taxon>Eubacteriales</taxon>
        <taxon>Clostridiaceae</taxon>
        <taxon>Clostridium</taxon>
    </lineage>
</organism>
<dbReference type="STRING" id="413999.CBO3618"/>
<proteinExistence type="predicted"/>
<reference evidence="1 2" key="1">
    <citation type="submission" date="2015-11" db="EMBL/GenBank/DDBJ databases">
        <authorList>
            <person name="Hill K.K."/>
            <person name="Shirey T.B."/>
            <person name="Raphael B."/>
            <person name="Daligault H.E."/>
            <person name="Davenport K.W."/>
            <person name="Bruce D.C."/>
            <person name="Foley B.T."/>
            <person name="Johnson S.L."/>
        </authorList>
    </citation>
    <scope>NUCLEOTIDE SEQUENCE [LARGE SCALE GENOMIC DNA]</scope>
    <source>
        <strain evidence="1 2">CDC_1632</strain>
    </source>
</reference>
<dbReference type="eggNOG" id="ENOG50339TZ">
    <property type="taxonomic scope" value="Bacteria"/>
</dbReference>
<evidence type="ECO:0000313" key="2">
    <source>
        <dbReference type="Proteomes" id="UP000182204"/>
    </source>
</evidence>
<evidence type="ECO:0008006" key="3">
    <source>
        <dbReference type="Google" id="ProtNLM"/>
    </source>
</evidence>
<evidence type="ECO:0000313" key="1">
    <source>
        <dbReference type="EMBL" id="APH16690.1"/>
    </source>
</evidence>
<gene>
    <name evidence="1" type="ORF">NPD5_2205</name>
</gene>
<dbReference type="Gene3D" id="6.20.120.50">
    <property type="match status" value="1"/>
</dbReference>
<dbReference type="Proteomes" id="UP000182204">
    <property type="component" value="Chromosome"/>
</dbReference>
<dbReference type="AlphaFoldDB" id="A0A1L3NKP8"/>
<dbReference type="Pfam" id="PF11213">
    <property type="entry name" value="DUF3006"/>
    <property type="match status" value="1"/>
</dbReference>
<dbReference type="InterPro" id="IPR021377">
    <property type="entry name" value="DUF3006"/>
</dbReference>
<protein>
    <recommendedName>
        <fullName evidence="3">DUF3006 domain-containing protein</fullName>
    </recommendedName>
</protein>
<sequence length="71" mass="8349">MKGIIDRFEENFAIVELEDKRIINIDKSIIPKKAKEGDVINIEGDTITLNEKESERLKKEIDELTEDMWKE</sequence>
<accession>A0A1L3NKP8</accession>
<dbReference type="RefSeq" id="WP_072585809.1">
    <property type="nucleotide sequence ID" value="NZ_CP013243.1"/>
</dbReference>